<dbReference type="Proteomes" id="UP000688947">
    <property type="component" value="Unassembled WGS sequence"/>
</dbReference>
<dbReference type="AlphaFoldDB" id="A0A8T1TSS3"/>
<accession>A0A8T1TSS3</accession>
<comment type="caution">
    <text evidence="1">The sequence shown here is derived from an EMBL/GenBank/DDBJ whole genome shotgun (WGS) entry which is preliminary data.</text>
</comment>
<evidence type="ECO:0000313" key="1">
    <source>
        <dbReference type="EMBL" id="KAG6947289.1"/>
    </source>
</evidence>
<protein>
    <submittedName>
        <fullName evidence="1">Uncharacterized protein</fullName>
    </submittedName>
</protein>
<name>A0A8T1TSS3_9STRA</name>
<feature type="non-terminal residue" evidence="1">
    <location>
        <position position="105"/>
    </location>
</feature>
<dbReference type="OrthoDB" id="123333at2759"/>
<proteinExistence type="predicted"/>
<evidence type="ECO:0000313" key="2">
    <source>
        <dbReference type="Proteomes" id="UP000688947"/>
    </source>
</evidence>
<gene>
    <name evidence="1" type="ORF">JG687_00016191</name>
</gene>
<organism evidence="1 2">
    <name type="scientific">Phytophthora cactorum</name>
    <dbReference type="NCBI Taxonomy" id="29920"/>
    <lineage>
        <taxon>Eukaryota</taxon>
        <taxon>Sar</taxon>
        <taxon>Stramenopiles</taxon>
        <taxon>Oomycota</taxon>
        <taxon>Peronosporomycetes</taxon>
        <taxon>Peronosporales</taxon>
        <taxon>Peronosporaceae</taxon>
        <taxon>Phytophthora</taxon>
    </lineage>
</organism>
<dbReference type="EMBL" id="JAENGZ010001576">
    <property type="protein sequence ID" value="KAG6947289.1"/>
    <property type="molecule type" value="Genomic_DNA"/>
</dbReference>
<reference evidence="1" key="1">
    <citation type="submission" date="2021-01" db="EMBL/GenBank/DDBJ databases">
        <title>Phytophthora aleatoria, a newly-described species from Pinus radiata is distinct from Phytophthora cactorum isolates based on comparative genomics.</title>
        <authorList>
            <person name="Mcdougal R."/>
            <person name="Panda P."/>
            <person name="Williams N."/>
            <person name="Studholme D.J."/>
        </authorList>
    </citation>
    <scope>NUCLEOTIDE SEQUENCE</scope>
    <source>
        <strain evidence="1">NZFS 3830</strain>
    </source>
</reference>
<sequence>MAHVLPIRLSISSVRIELERLSIKDYSKFSQRKQDHTSSFDAYAFGRMKELWLKVLAHMMIRMSPEQARIMRLSSTRVTNNSLYAFQWRVNSLMASLGEAPEAEK</sequence>